<dbReference type="SUPFAM" id="SSF55008">
    <property type="entry name" value="HMA, heavy metal-associated domain"/>
    <property type="match status" value="1"/>
</dbReference>
<evidence type="ECO:0000313" key="3">
    <source>
        <dbReference type="EMBL" id="HIP75041.1"/>
    </source>
</evidence>
<sequence>MAKVVLSIKNMSCQHCAMIIKRALEKIGAKAEVSVEEKKAVVEYDESRLKVEELIDAISKYGYEAEVISHSH</sequence>
<dbReference type="Pfam" id="PF00403">
    <property type="entry name" value="HMA"/>
    <property type="match status" value="1"/>
</dbReference>
<organism evidence="3 4">
    <name type="scientific">Thermococcus paralvinellae</name>
    <dbReference type="NCBI Taxonomy" id="582419"/>
    <lineage>
        <taxon>Archaea</taxon>
        <taxon>Methanobacteriati</taxon>
        <taxon>Methanobacteriota</taxon>
        <taxon>Thermococci</taxon>
        <taxon>Thermococcales</taxon>
        <taxon>Thermococcaceae</taxon>
        <taxon>Thermococcus</taxon>
    </lineage>
</organism>
<dbReference type="InterPro" id="IPR006121">
    <property type="entry name" value="HMA_dom"/>
</dbReference>
<dbReference type="EMBL" id="DQUG01000109">
    <property type="protein sequence ID" value="HIP75041.1"/>
    <property type="molecule type" value="Genomic_DNA"/>
</dbReference>
<dbReference type="GO" id="GO:0046872">
    <property type="term" value="F:metal ion binding"/>
    <property type="evidence" value="ECO:0007669"/>
    <property type="project" value="UniProtKB-KW"/>
</dbReference>
<dbReference type="AlphaFoldDB" id="A0A832ZBJ0"/>
<dbReference type="CDD" id="cd00371">
    <property type="entry name" value="HMA"/>
    <property type="match status" value="1"/>
</dbReference>
<dbReference type="Gene3D" id="3.30.70.100">
    <property type="match status" value="1"/>
</dbReference>
<gene>
    <name evidence="3" type="ORF">EYH13_02605</name>
</gene>
<evidence type="ECO:0000259" key="2">
    <source>
        <dbReference type="PROSITE" id="PS50846"/>
    </source>
</evidence>
<comment type="caution">
    <text evidence="3">The sequence shown here is derived from an EMBL/GenBank/DDBJ whole genome shotgun (WGS) entry which is preliminary data.</text>
</comment>
<protein>
    <submittedName>
        <fullName evidence="3">Copper chaperone</fullName>
    </submittedName>
</protein>
<evidence type="ECO:0000313" key="4">
    <source>
        <dbReference type="Proteomes" id="UP000649326"/>
    </source>
</evidence>
<dbReference type="FunFam" id="3.30.70.100:FF:000001">
    <property type="entry name" value="ATPase copper transporting beta"/>
    <property type="match status" value="1"/>
</dbReference>
<dbReference type="Proteomes" id="UP000649326">
    <property type="component" value="Unassembled WGS sequence"/>
</dbReference>
<name>A0A832ZBJ0_9EURY</name>
<keyword evidence="1" id="KW-0479">Metal-binding</keyword>
<dbReference type="PROSITE" id="PS50846">
    <property type="entry name" value="HMA_2"/>
    <property type="match status" value="1"/>
</dbReference>
<reference evidence="3" key="1">
    <citation type="journal article" date="2020" name="ISME J.">
        <title>Gammaproteobacteria mediating utilization of methyl-, sulfur- and petroleum organic compounds in deep ocean hydrothermal plumes.</title>
        <authorList>
            <person name="Zhou Z."/>
            <person name="Liu Y."/>
            <person name="Pan J."/>
            <person name="Cron B.R."/>
            <person name="Toner B.M."/>
            <person name="Anantharaman K."/>
            <person name="Breier J.A."/>
            <person name="Dick G.J."/>
            <person name="Li M."/>
        </authorList>
    </citation>
    <scope>NUCLEOTIDE SEQUENCE</scope>
    <source>
        <strain evidence="3">SZUA-1451</strain>
    </source>
</reference>
<evidence type="ECO:0000256" key="1">
    <source>
        <dbReference type="ARBA" id="ARBA00022723"/>
    </source>
</evidence>
<accession>A0A832ZBJ0</accession>
<dbReference type="InterPro" id="IPR036163">
    <property type="entry name" value="HMA_dom_sf"/>
</dbReference>
<proteinExistence type="predicted"/>
<feature type="domain" description="HMA" evidence="2">
    <location>
        <begin position="2"/>
        <end position="66"/>
    </location>
</feature>